<comment type="caution">
    <text evidence="2">The sequence shown here is derived from an EMBL/GenBank/DDBJ whole genome shotgun (WGS) entry which is preliminary data.</text>
</comment>
<proteinExistence type="predicted"/>
<sequence length="1741" mass="193829">MSDKTSTPPDATEALVADSGSYELLKRRLAEQGASLQGKIRALNDARIAEFGRAEQQLLLRTRARTENNCNARDIVRIGEHLLFGFNVFIGLRKETAVSDVFALYRLSEQDGADELEALPLAGSFLDDPRFVADFRELYAYYKQASLIQLRVHQHKLLAAFQIGQQLHDLRVFRWAVENDGTIHYIDNRGERDIALPPTHDFEWTVASRADHIGGKHPHINILDTIFVETVGGDLTVKIENNTESGLGIYSEPVEDRNQALADADIAFARLGSLILLRIRPYREKDERYLVYNTRVQKVVRIDAIGRSCMQLPEDHGIIFPGGYYLQSGEYKRFDMPAEMVGELRFKRMLRAPNGEDVLYVFYRPGVGHYALFSYNLIEKTLGTPIVCNGYARFEDGRMLVFQAEDNEPTRNHPMQLWQTPFASDEHAATRVAQGFFGRIGNAELVRGISELSSIARAVSEQAPTRSAYEEIIRQCGRVADSYFWLDATEAVGLAADVKAIADGARSTLDEFEKVESIRRDTARALADAQAQQRALLTDIASMLWQQPDDFVQALGRLREQRGRLQMLKALRYADLPQIAEMDDEAAAAQTSVGERALRFLADEHAFDRHHRDIARLSAALPNATTSEDIAALLGELDQTAAGLDLLTEQLGNLPGGDAVVRTRILDGISSVYAEINRLRAEGRNRRRSLGATEAAAEFGAQFKLFGQAVENALELADTPEKCDEALTRLLAQLEELEGRFADHDAFLADIASKREAVYEAVSARRQSLLDARQRRSQALTEAAGRIVDGIARRVAQLREIEQVHSYFAADALITKLRKQIADLRAIGAAVAADDLDTRLRTAHDQAIRAVRDRRELVAEDGNTLRFGRHAFTVNRQVLDLTLLPRNGEMWFHLTGTDYYAPVADDRLAALRPWWDSPLPSESDQLYRGEYLAASVLEAIEHNRGPLSWQALQTCCAEGPDGLPQLLEALRRFAADRYHEGYQKGVHDQDAARLLQALASMQADAGLLVYGPEARALALLHWSHQAFDSERESLLRRARAATRMVELFDAADSLAQLERETTEALSRFAPKFGFHAKGDTAGQVATEGARYLVRQLAVPRGGEAWVISGAGADLADDLLRRLEQRGELADWQRDLAAAPPEERWQLARAWVSAFCHGQTAATAWIADAATRIALDIERVRVNADLDRRVDGLLGEHPLIVDGALQLNLNELRLRYLQHREQFVPAFEQLQALRLEIVANEKKRLQLDQFQAKPLSSFVRNRLIDEVYLPIVGDNLSKQIGTAGEGSRSDRMGLLLLISPPGYGKTTLMEYIADRLGMIFVRINCPALGHDITALDPASASHSAARQELLKLNLGLAMGNNVMLYLDDIQHTNPEFLQKFIALADGTRRIEAVVNGEPVTCDLRGKRFAVVMAGNPYTESGDVFKIPDMLANRADIYNLGDVLSGREALFGLSYIENCLTANPVLQPLASRDPKDVHLLVRMAEGEEVAASTFSHGYSGAELNELTALLRRLFRARDLLLKVNLAYIESAAQQDAYRTEPPFKLQGSYRNMTKLAGRINASMRDAELDALLRDHYRGEAQTLTTGAEENLLKLSALLGSQTEDESARWQAIREEFIRRRKLGGDEADGSTRIAATLLDIARAVDNLNATLPSGAAVRAGLDAMSASLDKLQPRIEVGAPDTSGFTAALREMQEVYDKVLTPLVTATYRKMRMDHAMWEDMKRIGNLLQRMEGHLPGKEPASR</sequence>
<keyword evidence="3" id="KW-1185">Reference proteome</keyword>
<protein>
    <submittedName>
        <fullName evidence="2">DNA repair protein</fullName>
    </submittedName>
</protein>
<dbReference type="SMART" id="SM00382">
    <property type="entry name" value="AAA"/>
    <property type="match status" value="1"/>
</dbReference>
<dbReference type="OrthoDB" id="9814769at2"/>
<dbReference type="InterPro" id="IPR057224">
    <property type="entry name" value="DUF7902"/>
</dbReference>
<name>A0A323UWG2_9RHOO</name>
<dbReference type="RefSeq" id="WP_110524001.1">
    <property type="nucleotide sequence ID" value="NZ_QKOE01000005.1"/>
</dbReference>
<dbReference type="SUPFAM" id="SSF52540">
    <property type="entry name" value="P-loop containing nucleoside triphosphate hydrolases"/>
    <property type="match status" value="1"/>
</dbReference>
<accession>A0A323UWG2</accession>
<dbReference type="EMBL" id="QKOE01000005">
    <property type="protein sequence ID" value="PZA16775.1"/>
    <property type="molecule type" value="Genomic_DNA"/>
</dbReference>
<dbReference type="InterPro" id="IPR027417">
    <property type="entry name" value="P-loop_NTPase"/>
</dbReference>
<dbReference type="InterPro" id="IPR003593">
    <property type="entry name" value="AAA+_ATPase"/>
</dbReference>
<gene>
    <name evidence="2" type="ORF">DNK49_08925</name>
</gene>
<dbReference type="Pfam" id="PF00004">
    <property type="entry name" value="AAA"/>
    <property type="match status" value="1"/>
</dbReference>
<dbReference type="InterPro" id="IPR020958">
    <property type="entry name" value="DUF3686"/>
</dbReference>
<dbReference type="Pfam" id="PF25472">
    <property type="entry name" value="DUF7902"/>
    <property type="match status" value="1"/>
</dbReference>
<dbReference type="GO" id="GO:0005524">
    <property type="term" value="F:ATP binding"/>
    <property type="evidence" value="ECO:0007669"/>
    <property type="project" value="InterPro"/>
</dbReference>
<dbReference type="Gene3D" id="1.20.58.60">
    <property type="match status" value="1"/>
</dbReference>
<evidence type="ECO:0000313" key="3">
    <source>
        <dbReference type="Proteomes" id="UP000248259"/>
    </source>
</evidence>
<dbReference type="Gene3D" id="3.40.50.300">
    <property type="entry name" value="P-loop containing nucleotide triphosphate hydrolases"/>
    <property type="match status" value="1"/>
</dbReference>
<organism evidence="2 3">
    <name type="scientific">Parazoarcus communis SWub3 = DSM 12120</name>
    <dbReference type="NCBI Taxonomy" id="1121029"/>
    <lineage>
        <taxon>Bacteria</taxon>
        <taxon>Pseudomonadati</taxon>
        <taxon>Pseudomonadota</taxon>
        <taxon>Betaproteobacteria</taxon>
        <taxon>Rhodocyclales</taxon>
        <taxon>Zoogloeaceae</taxon>
        <taxon>Parazoarcus</taxon>
    </lineage>
</organism>
<evidence type="ECO:0000313" key="2">
    <source>
        <dbReference type="EMBL" id="PZA16775.1"/>
    </source>
</evidence>
<evidence type="ECO:0000259" key="1">
    <source>
        <dbReference type="SMART" id="SM00382"/>
    </source>
</evidence>
<dbReference type="Pfam" id="PF12458">
    <property type="entry name" value="DUF3686"/>
    <property type="match status" value="1"/>
</dbReference>
<dbReference type="InterPro" id="IPR003959">
    <property type="entry name" value="ATPase_AAA_core"/>
</dbReference>
<feature type="domain" description="AAA+ ATPase" evidence="1">
    <location>
        <begin position="1290"/>
        <end position="1439"/>
    </location>
</feature>
<dbReference type="GO" id="GO:0016887">
    <property type="term" value="F:ATP hydrolysis activity"/>
    <property type="evidence" value="ECO:0007669"/>
    <property type="project" value="InterPro"/>
</dbReference>
<dbReference type="Proteomes" id="UP000248259">
    <property type="component" value="Unassembled WGS sequence"/>
</dbReference>
<reference evidence="2 3" key="1">
    <citation type="submission" date="2018-06" db="EMBL/GenBank/DDBJ databases">
        <title>Azoarcus communis strain SWub3 genome.</title>
        <authorList>
            <person name="Zorraquino Salvo V."/>
            <person name="Toubiana D."/>
            <person name="Blumwald E."/>
        </authorList>
    </citation>
    <scope>NUCLEOTIDE SEQUENCE [LARGE SCALE GENOMIC DNA]</scope>
    <source>
        <strain evidence="2 3">SWub3</strain>
    </source>
</reference>